<dbReference type="PANTHER" id="PTHR33240">
    <property type="entry name" value="OS08G0508500 PROTEIN"/>
    <property type="match status" value="1"/>
</dbReference>
<gene>
    <name evidence="1" type="ORF">BS78_K016600</name>
</gene>
<dbReference type="EMBL" id="MU629415">
    <property type="protein sequence ID" value="KAJ1257453.1"/>
    <property type="molecule type" value="Genomic_DNA"/>
</dbReference>
<evidence type="ECO:0000313" key="1">
    <source>
        <dbReference type="EMBL" id="KAJ1257453.1"/>
    </source>
</evidence>
<dbReference type="Gene3D" id="2.40.70.10">
    <property type="entry name" value="Acid Proteases"/>
    <property type="match status" value="1"/>
</dbReference>
<comment type="caution">
    <text evidence="1">The sequence shown here is derived from an EMBL/GenBank/DDBJ whole genome shotgun (WGS) entry which is preliminary data.</text>
</comment>
<dbReference type="Proteomes" id="UP001164776">
    <property type="component" value="Unassembled WGS sequence"/>
</dbReference>
<sequence length="128" mass="13929">MFINCNIRGYVIHDVLVDNCSSVDILMAKAFRQMNLGDLALKPATNPLCGFGGIKVEALGEITLQVSFGEITNPRIECVTFDVVDVNNPYNGTLGRGTLNNFEATLHSANLVMKIPAYKGVIFVYGSE</sequence>
<organism evidence="1 2">
    <name type="scientific">Paspalum vaginatum</name>
    <name type="common">seashore paspalum</name>
    <dbReference type="NCBI Taxonomy" id="158149"/>
    <lineage>
        <taxon>Eukaryota</taxon>
        <taxon>Viridiplantae</taxon>
        <taxon>Streptophyta</taxon>
        <taxon>Embryophyta</taxon>
        <taxon>Tracheophyta</taxon>
        <taxon>Spermatophyta</taxon>
        <taxon>Magnoliopsida</taxon>
        <taxon>Liliopsida</taxon>
        <taxon>Poales</taxon>
        <taxon>Poaceae</taxon>
        <taxon>PACMAD clade</taxon>
        <taxon>Panicoideae</taxon>
        <taxon>Andropogonodae</taxon>
        <taxon>Paspaleae</taxon>
        <taxon>Paspalinae</taxon>
        <taxon>Paspalum</taxon>
    </lineage>
</organism>
<proteinExistence type="predicted"/>
<reference evidence="1 2" key="1">
    <citation type="submission" date="2022-10" db="EMBL/GenBank/DDBJ databases">
        <title>WGS assembly of Paspalum vaginatum 540-79.</title>
        <authorList>
            <person name="Sun G."/>
            <person name="Wase N."/>
            <person name="Shu S."/>
            <person name="Jenkins J."/>
            <person name="Zhou B."/>
            <person name="Torres-Rodriguez J."/>
            <person name="Chen C."/>
            <person name="Sandor L."/>
            <person name="Plott C."/>
            <person name="Yoshinga Y."/>
            <person name="Daum C."/>
            <person name="Qi P."/>
            <person name="Barry K."/>
            <person name="Lipzen A."/>
            <person name="Berry L."/>
            <person name="Pedersen C."/>
            <person name="Gottilla T."/>
            <person name="Foltz A."/>
            <person name="Yu H."/>
            <person name="O'Malley R."/>
            <person name="Zhang C."/>
            <person name="Devos K."/>
            <person name="Sigmon B."/>
            <person name="Yu B."/>
            <person name="Obata T."/>
            <person name="Schmutz J."/>
            <person name="Schnable J."/>
        </authorList>
    </citation>
    <scope>NUCLEOTIDE SEQUENCE [LARGE SCALE GENOMIC DNA]</scope>
    <source>
        <strain evidence="2">cv. 540-79</strain>
    </source>
</reference>
<evidence type="ECO:0000313" key="2">
    <source>
        <dbReference type="Proteomes" id="UP001164776"/>
    </source>
</evidence>
<dbReference type="CDD" id="cd00303">
    <property type="entry name" value="retropepsin_like"/>
    <property type="match status" value="1"/>
</dbReference>
<protein>
    <submittedName>
        <fullName evidence="1">Uncharacterized protein</fullName>
    </submittedName>
</protein>
<accession>A0A9W8CG00</accession>
<dbReference type="AlphaFoldDB" id="A0A9W8CG00"/>
<keyword evidence="2" id="KW-1185">Reference proteome</keyword>
<name>A0A9W8CG00_9POAL</name>
<dbReference type="InterPro" id="IPR021109">
    <property type="entry name" value="Peptidase_aspartic_dom_sf"/>
</dbReference>
<dbReference type="PANTHER" id="PTHR33240:SF15">
    <property type="entry name" value="GAG-PRO-LIKE PROTEIN"/>
    <property type="match status" value="1"/>
</dbReference>
<dbReference type="OrthoDB" id="1937476at2759"/>